<accession>A0A653E8A3</accession>
<dbReference type="EMBL" id="LR215729">
    <property type="protein sequence ID" value="VEV98256.1"/>
    <property type="molecule type" value="Genomic_DNA"/>
</dbReference>
<organism evidence="1">
    <name type="scientific">Pseudomonas marincola</name>
    <dbReference type="NCBI Taxonomy" id="437900"/>
    <lineage>
        <taxon>Bacteria</taxon>
        <taxon>Pseudomonadati</taxon>
        <taxon>Pseudomonadota</taxon>
        <taxon>Gammaproteobacteria</taxon>
        <taxon>Pseudomonadales</taxon>
        <taxon>Pseudomonadaceae</taxon>
        <taxon>Pseudomonas</taxon>
    </lineage>
</organism>
<dbReference type="AlphaFoldDB" id="A0A653E8A3"/>
<proteinExistence type="predicted"/>
<protein>
    <submittedName>
        <fullName evidence="1">Uncharacterized protein</fullName>
    </submittedName>
</protein>
<dbReference type="RefSeq" id="WP_150548815.1">
    <property type="nucleotide sequence ID" value="NZ_LR215729.2"/>
</dbReference>
<reference evidence="1" key="1">
    <citation type="submission" date="2019-02" db="EMBL/GenBank/DDBJ databases">
        <authorList>
            <consortium name="Genoscope - CEA"/>
            <person name="William W."/>
        </authorList>
    </citation>
    <scope>NUCLEOTIDE SEQUENCE [LARGE SCALE GENOMIC DNA]</scope>
    <source>
        <strain evidence="1">YSy11</strain>
    </source>
</reference>
<evidence type="ECO:0000313" key="1">
    <source>
        <dbReference type="EMBL" id="VEV98256.1"/>
    </source>
</evidence>
<sequence length="87" mass="10424">MTKLDLYQPDYEKRSYWLAFLIAVDQLFNTLFAGWPDETISSRAHREQIEWAESLINALFFFDRQGDIRHCELAYYGELAREQFPIN</sequence>
<gene>
    <name evidence="1" type="ORF">PMYSY11_3212</name>
</gene>
<name>A0A653E8A3_9PSED</name>